<dbReference type="PRINTS" id="PR00411">
    <property type="entry name" value="PNDRDTASEI"/>
</dbReference>
<dbReference type="Pfam" id="PF07992">
    <property type="entry name" value="Pyr_redox_2"/>
    <property type="match status" value="1"/>
</dbReference>
<evidence type="ECO:0000256" key="6">
    <source>
        <dbReference type="SAM" id="MobiDB-lite"/>
    </source>
</evidence>
<comment type="cofactor">
    <cofactor evidence="4">
        <name>FAD</name>
        <dbReference type="ChEBI" id="CHEBI:57692"/>
    </cofactor>
    <text evidence="4">Binds 1 FAD per subunit.</text>
</comment>
<evidence type="ECO:0000313" key="9">
    <source>
        <dbReference type="EMBL" id="GEK20888.1"/>
    </source>
</evidence>
<keyword evidence="4" id="KW-0520">NAD</keyword>
<keyword evidence="4" id="KW-0547">Nucleotide-binding</keyword>
<dbReference type="GO" id="GO:0000166">
    <property type="term" value="F:nucleotide binding"/>
    <property type="evidence" value="ECO:0007669"/>
    <property type="project" value="UniProtKB-KW"/>
</dbReference>
<comment type="similarity">
    <text evidence="1">Belongs to the class-I pyridine nucleotide-disulfide oxidoreductase family.</text>
</comment>
<organism evidence="9 10">
    <name type="scientific">Cellulomonas xylanilytica</name>
    <dbReference type="NCBI Taxonomy" id="233583"/>
    <lineage>
        <taxon>Bacteria</taxon>
        <taxon>Bacillati</taxon>
        <taxon>Actinomycetota</taxon>
        <taxon>Actinomycetes</taxon>
        <taxon>Micrococcales</taxon>
        <taxon>Cellulomonadaceae</taxon>
        <taxon>Cellulomonas</taxon>
    </lineage>
</organism>
<sequence length="516" mass="53057">MGRGSRPPAGDVVGGRMEPVMAQQDREFDVVVIGGGAVGENVADRAGRTGLSVALVEDALVGGECSYWACMPSKALLRPGAALSAARGVPGASAAVTGDVDVAAAFARRDSVTHQWDDSSQVDWVESTGITLLRGHARFTGERSLTVDGADGPVQVTARHAVVVATGSAAVVPPVDGLAELPPWTSREATSAQHVPARLAVLGGGVVGVEMATAFADFGSAVTLVVRGDRLLTNAEPFAGEAVASALTDLGVTVLFGTEVQSVRREQDGVHLSAGAGADLVVDEVLVATGRRPRTSDLGLEVLGLEPGKPLTVDDTLQVTGADGGWLFAVGDVSGRTGTTHQGKYDARVVGDVVAARFDPRSSAADSPEGATAGDRSLSADDERAAAPWSRYRATADVAAVPQVVFSRPEVAWVGLSEEAARKKGLDVRVVGYDLANVAGASVFAADYAGRAQIVIDDARGVIVGATFVGPEVAEMLHAATVAVVGEVPLDRLWHAVPSYPTVSEVWLRLLETAGL</sequence>
<dbReference type="SUPFAM" id="SSF51905">
    <property type="entry name" value="FAD/NAD(P)-binding domain"/>
    <property type="match status" value="1"/>
</dbReference>
<reference evidence="9 10" key="1">
    <citation type="submission" date="2019-07" db="EMBL/GenBank/DDBJ databases">
        <title>Whole genome shotgun sequence of Cellulomonas xylanilytica NBRC 101102.</title>
        <authorList>
            <person name="Hosoyama A."/>
            <person name="Uohara A."/>
            <person name="Ohji S."/>
            <person name="Ichikawa N."/>
        </authorList>
    </citation>
    <scope>NUCLEOTIDE SEQUENCE [LARGE SCALE GENOMIC DNA]</scope>
    <source>
        <strain evidence="9 10">NBRC 101102</strain>
    </source>
</reference>
<evidence type="ECO:0000256" key="3">
    <source>
        <dbReference type="ARBA" id="ARBA00022827"/>
    </source>
</evidence>
<dbReference type="InterPro" id="IPR016156">
    <property type="entry name" value="FAD/NAD-linked_Rdtase_dimer_sf"/>
</dbReference>
<dbReference type="PANTHER" id="PTHR43014:SF2">
    <property type="entry name" value="MERCURIC REDUCTASE"/>
    <property type="match status" value="1"/>
</dbReference>
<dbReference type="PIRSF" id="PIRSF000350">
    <property type="entry name" value="Mercury_reductase_MerA"/>
    <property type="match status" value="1"/>
</dbReference>
<dbReference type="SUPFAM" id="SSF55424">
    <property type="entry name" value="FAD/NAD-linked reductases, dimerisation (C-terminal) domain"/>
    <property type="match status" value="1"/>
</dbReference>
<feature type="binding site" evidence="4">
    <location>
        <begin position="203"/>
        <end position="210"/>
    </location>
    <ligand>
        <name>NAD(+)</name>
        <dbReference type="ChEBI" id="CHEBI:57540"/>
    </ligand>
</feature>
<gene>
    <name evidence="9" type="ORF">CXY01_14080</name>
</gene>
<dbReference type="PANTHER" id="PTHR43014">
    <property type="entry name" value="MERCURIC REDUCTASE"/>
    <property type="match status" value="1"/>
</dbReference>
<evidence type="ECO:0000256" key="4">
    <source>
        <dbReference type="PIRSR" id="PIRSR000350-3"/>
    </source>
</evidence>
<keyword evidence="10" id="KW-1185">Reference proteome</keyword>
<feature type="binding site" evidence="4">
    <location>
        <position position="332"/>
    </location>
    <ligand>
        <name>FAD</name>
        <dbReference type="ChEBI" id="CHEBI:57692"/>
    </ligand>
</feature>
<dbReference type="Pfam" id="PF02852">
    <property type="entry name" value="Pyr_redox_dim"/>
    <property type="match status" value="1"/>
</dbReference>
<keyword evidence="3 4" id="KW-0274">FAD</keyword>
<evidence type="ECO:0000313" key="10">
    <source>
        <dbReference type="Proteomes" id="UP000321118"/>
    </source>
</evidence>
<dbReference type="InterPro" id="IPR023753">
    <property type="entry name" value="FAD/NAD-binding_dom"/>
</dbReference>
<accession>A0A510V215</accession>
<dbReference type="Proteomes" id="UP000321118">
    <property type="component" value="Unassembled WGS sequence"/>
</dbReference>
<dbReference type="Gene3D" id="3.50.50.60">
    <property type="entry name" value="FAD/NAD(P)-binding domain"/>
    <property type="match status" value="2"/>
</dbReference>
<dbReference type="Gene3D" id="3.30.390.30">
    <property type="match status" value="1"/>
</dbReference>
<feature type="binding site" evidence="4">
    <location>
        <begin position="166"/>
        <end position="168"/>
    </location>
    <ligand>
        <name>FAD</name>
        <dbReference type="ChEBI" id="CHEBI:57692"/>
    </ligand>
</feature>
<feature type="disulfide bond" description="Redox-active" evidence="5">
    <location>
        <begin position="65"/>
        <end position="70"/>
    </location>
</feature>
<protein>
    <submittedName>
        <fullName evidence="9">Oxidoreductase</fullName>
    </submittedName>
</protein>
<feature type="domain" description="Pyridine nucleotide-disulphide oxidoreductase dimerisation" evidence="7">
    <location>
        <begin position="401"/>
        <end position="507"/>
    </location>
</feature>
<evidence type="ECO:0000259" key="7">
    <source>
        <dbReference type="Pfam" id="PF02852"/>
    </source>
</evidence>
<feature type="binding site" evidence="4">
    <location>
        <position position="74"/>
    </location>
    <ligand>
        <name>FAD</name>
        <dbReference type="ChEBI" id="CHEBI:57692"/>
    </ligand>
</feature>
<dbReference type="GO" id="GO:0016491">
    <property type="term" value="F:oxidoreductase activity"/>
    <property type="evidence" value="ECO:0007669"/>
    <property type="project" value="InterPro"/>
</dbReference>
<keyword evidence="2" id="KW-0285">Flavoprotein</keyword>
<proteinExistence type="inferred from homology"/>
<dbReference type="InterPro" id="IPR036188">
    <property type="entry name" value="FAD/NAD-bd_sf"/>
</dbReference>
<evidence type="ECO:0000256" key="1">
    <source>
        <dbReference type="ARBA" id="ARBA00007532"/>
    </source>
</evidence>
<name>A0A510V215_9CELL</name>
<comment type="caution">
    <text evidence="9">The sequence shown here is derived from an EMBL/GenBank/DDBJ whole genome shotgun (WGS) entry which is preliminary data.</text>
</comment>
<dbReference type="InterPro" id="IPR001100">
    <property type="entry name" value="Pyr_nuc-diS_OxRdtase"/>
</dbReference>
<dbReference type="EMBL" id="BJUB01000003">
    <property type="protein sequence ID" value="GEK20888.1"/>
    <property type="molecule type" value="Genomic_DNA"/>
</dbReference>
<feature type="domain" description="FAD/NAD(P)-binding" evidence="8">
    <location>
        <begin position="28"/>
        <end position="341"/>
    </location>
</feature>
<feature type="region of interest" description="Disordered" evidence="6">
    <location>
        <begin position="360"/>
        <end position="382"/>
    </location>
</feature>
<evidence type="ECO:0000259" key="8">
    <source>
        <dbReference type="Pfam" id="PF07992"/>
    </source>
</evidence>
<evidence type="ECO:0000256" key="2">
    <source>
        <dbReference type="ARBA" id="ARBA00022630"/>
    </source>
</evidence>
<dbReference type="PRINTS" id="PR00368">
    <property type="entry name" value="FADPNR"/>
</dbReference>
<dbReference type="InterPro" id="IPR004099">
    <property type="entry name" value="Pyr_nucl-diS_OxRdtase_dimer"/>
</dbReference>
<feature type="binding site" evidence="4">
    <location>
        <position position="290"/>
    </location>
    <ligand>
        <name>NAD(+)</name>
        <dbReference type="ChEBI" id="CHEBI:57540"/>
    </ligand>
</feature>
<dbReference type="AlphaFoldDB" id="A0A510V215"/>
<evidence type="ECO:0000256" key="5">
    <source>
        <dbReference type="PIRSR" id="PIRSR000350-4"/>
    </source>
</evidence>